<reference evidence="4" key="1">
    <citation type="journal article" date="2019" name="Int. J. Syst. Evol. Microbiol.">
        <title>The Global Catalogue of Microorganisms (GCM) 10K type strain sequencing project: providing services to taxonomists for standard genome sequencing and annotation.</title>
        <authorList>
            <consortium name="The Broad Institute Genomics Platform"/>
            <consortium name="The Broad Institute Genome Sequencing Center for Infectious Disease"/>
            <person name="Wu L."/>
            <person name="Ma J."/>
        </authorList>
    </citation>
    <scope>NUCLEOTIDE SEQUENCE [LARGE SCALE GENOMIC DNA]</scope>
    <source>
        <strain evidence="4">NCAIM B.01391</strain>
    </source>
</reference>
<proteinExistence type="predicted"/>
<keyword evidence="1" id="KW-0732">Signal</keyword>
<sequence>MKRIIRAALLVGLAAISGISDTSAQQPSQASIEALLPDFEKQVAEGMKAFSVPGVAVGIVHDDKLIYAKGFGVRELGKPDQVTPETIFQIGSATKAFFTTTLAQAVDAGRLGWNDPVIDHVPEFQLADPWVTRDFRVLDIAAQRSGLTPYVNDALTMLGYDRQTLIRSLRIAPQLGLFRSDFRYLNIPHVAGGEIVAKVNGIPSWFDSLKTSLLTPLGMGATTATAEAITAVPNHAQGHRFAEPPVAVPFHPSFPYALGPAGALNSNIPDMARWLRLQLGRGHFEGKVLVCEDNLDVTWTPRVAMNERTSYAIGWVVSMTPRGRIIWHNGGTAGFGAHAGFLPDGKTGIVILTNLENTGMPDALAMWFYDRVLGNPAVDNIALTAAAAKKRREAAQAEAAGFVPGALSPLAAGFAGSYASPVLGDATVALAGGKLGLTLEKTEAQLLLEPNRDDPYLFQARLAPVGAFVAPAEMSGGEPFVRLRFETDAAGKISQMRWLSPELPHSFARSAQ</sequence>
<comment type="caution">
    <text evidence="3">The sequence shown here is derived from an EMBL/GenBank/DDBJ whole genome shotgun (WGS) entry which is preliminary data.</text>
</comment>
<accession>A0ABW0IV43</accession>
<keyword evidence="4" id="KW-1185">Reference proteome</keyword>
<evidence type="ECO:0000313" key="4">
    <source>
        <dbReference type="Proteomes" id="UP001596053"/>
    </source>
</evidence>
<feature type="domain" description="Beta-lactamase-related" evidence="2">
    <location>
        <begin position="40"/>
        <end position="363"/>
    </location>
</feature>
<dbReference type="PANTHER" id="PTHR46825:SF15">
    <property type="entry name" value="BETA-LACTAMASE-RELATED DOMAIN-CONTAINING PROTEIN"/>
    <property type="match status" value="1"/>
</dbReference>
<evidence type="ECO:0000256" key="1">
    <source>
        <dbReference type="SAM" id="SignalP"/>
    </source>
</evidence>
<dbReference type="InterPro" id="IPR012338">
    <property type="entry name" value="Beta-lactam/transpept-like"/>
</dbReference>
<dbReference type="SUPFAM" id="SSF56601">
    <property type="entry name" value="beta-lactamase/transpeptidase-like"/>
    <property type="match status" value="1"/>
</dbReference>
<dbReference type="RefSeq" id="WP_377799135.1">
    <property type="nucleotide sequence ID" value="NZ_JBHSLW010000019.1"/>
</dbReference>
<dbReference type="GO" id="GO:0016787">
    <property type="term" value="F:hydrolase activity"/>
    <property type="evidence" value="ECO:0007669"/>
    <property type="project" value="UniProtKB-KW"/>
</dbReference>
<dbReference type="EMBL" id="JBHSLW010000019">
    <property type="protein sequence ID" value="MFC5420738.1"/>
    <property type="molecule type" value="Genomic_DNA"/>
</dbReference>
<dbReference type="InterPro" id="IPR050491">
    <property type="entry name" value="AmpC-like"/>
</dbReference>
<gene>
    <name evidence="3" type="ORF">ACFPOB_14325</name>
</gene>
<dbReference type="Proteomes" id="UP001596053">
    <property type="component" value="Unassembled WGS sequence"/>
</dbReference>
<feature type="signal peptide" evidence="1">
    <location>
        <begin position="1"/>
        <end position="24"/>
    </location>
</feature>
<dbReference type="Pfam" id="PF00144">
    <property type="entry name" value="Beta-lactamase"/>
    <property type="match status" value="1"/>
</dbReference>
<dbReference type="PANTHER" id="PTHR46825">
    <property type="entry name" value="D-ALANYL-D-ALANINE-CARBOXYPEPTIDASE/ENDOPEPTIDASE AMPH"/>
    <property type="match status" value="1"/>
</dbReference>
<evidence type="ECO:0000259" key="2">
    <source>
        <dbReference type="Pfam" id="PF00144"/>
    </source>
</evidence>
<dbReference type="InterPro" id="IPR001466">
    <property type="entry name" value="Beta-lactam-related"/>
</dbReference>
<feature type="chain" id="PRO_5045771045" evidence="1">
    <location>
        <begin position="25"/>
        <end position="512"/>
    </location>
</feature>
<protein>
    <submittedName>
        <fullName evidence="3">Serine hydrolase</fullName>
    </submittedName>
</protein>
<evidence type="ECO:0000313" key="3">
    <source>
        <dbReference type="EMBL" id="MFC5420738.1"/>
    </source>
</evidence>
<keyword evidence="3" id="KW-0378">Hydrolase</keyword>
<name>A0ABW0IV43_9HYPH</name>
<organism evidence="3 4">
    <name type="scientific">Bosea eneae</name>
    <dbReference type="NCBI Taxonomy" id="151454"/>
    <lineage>
        <taxon>Bacteria</taxon>
        <taxon>Pseudomonadati</taxon>
        <taxon>Pseudomonadota</taxon>
        <taxon>Alphaproteobacteria</taxon>
        <taxon>Hyphomicrobiales</taxon>
        <taxon>Boseaceae</taxon>
        <taxon>Bosea</taxon>
    </lineage>
</organism>
<dbReference type="Gene3D" id="3.40.710.10">
    <property type="entry name" value="DD-peptidase/beta-lactamase superfamily"/>
    <property type="match status" value="1"/>
</dbReference>